<reference evidence="6" key="2">
    <citation type="submission" date="2020-09" db="EMBL/GenBank/DDBJ databases">
        <authorList>
            <person name="Sun Q."/>
            <person name="Ohkuma M."/>
        </authorList>
    </citation>
    <scope>NUCLEOTIDE SEQUENCE</scope>
    <source>
        <strain evidence="6">JCM 3086</strain>
    </source>
</reference>
<feature type="domain" description="Transcription elongation factor GreA/GreB C-terminal" evidence="4">
    <location>
        <begin position="80"/>
        <end position="148"/>
    </location>
</feature>
<feature type="compositionally biased region" description="Basic and acidic residues" evidence="3">
    <location>
        <begin position="11"/>
        <end position="55"/>
    </location>
</feature>
<dbReference type="InterPro" id="IPR036805">
    <property type="entry name" value="Tscrpt_elong_fac_GreA/B_N_sf"/>
</dbReference>
<dbReference type="SUPFAM" id="SSF46557">
    <property type="entry name" value="GreA transcript cleavage protein, N-terminal domain"/>
    <property type="match status" value="1"/>
</dbReference>
<evidence type="ECO:0000256" key="3">
    <source>
        <dbReference type="SAM" id="MobiDB-lite"/>
    </source>
</evidence>
<evidence type="ECO:0000313" key="6">
    <source>
        <dbReference type="EMBL" id="GGJ03156.1"/>
    </source>
</evidence>
<dbReference type="Gene3D" id="1.10.287.180">
    <property type="entry name" value="Transcription elongation factor, GreA/GreB, N-terminal domain"/>
    <property type="match status" value="1"/>
</dbReference>
<sequence length="152" mass="16189">MSSEPAPISETARHALEQELADLHEERRAVAAAQRDPDEVGDRADEADALQRSDELQRLDHRIAAITTRLKRASVAGPPPADRVGVGSTVTVRFGDGAVQTLQIGETAEELDEMLVTADSPLGRALLGHRPGDTVHYEAPEGPETAIVVSLG</sequence>
<dbReference type="EMBL" id="BMQA01000003">
    <property type="protein sequence ID" value="GGJ03156.1"/>
    <property type="molecule type" value="Genomic_DNA"/>
</dbReference>
<evidence type="ECO:0000259" key="5">
    <source>
        <dbReference type="Pfam" id="PF03449"/>
    </source>
</evidence>
<dbReference type="PANTHER" id="PTHR30437:SF4">
    <property type="entry name" value="TRANSCRIPTION ELONGATION FACTOR GREA"/>
    <property type="match status" value="1"/>
</dbReference>
<dbReference type="InterPro" id="IPR001437">
    <property type="entry name" value="Tscrpt_elong_fac_GreA/B_C"/>
</dbReference>
<keyword evidence="2" id="KW-0804">Transcription</keyword>
<keyword evidence="1" id="KW-0805">Transcription regulation</keyword>
<dbReference type="GO" id="GO:0070063">
    <property type="term" value="F:RNA polymerase binding"/>
    <property type="evidence" value="ECO:0007669"/>
    <property type="project" value="InterPro"/>
</dbReference>
<dbReference type="RefSeq" id="WP_189309944.1">
    <property type="nucleotide sequence ID" value="NZ_BMQA01000003.1"/>
</dbReference>
<reference evidence="6" key="1">
    <citation type="journal article" date="2014" name="Int. J. Syst. Evol. Microbiol.">
        <title>Complete genome sequence of Corynebacterium casei LMG S-19264T (=DSM 44701T), isolated from a smear-ripened cheese.</title>
        <authorList>
            <consortium name="US DOE Joint Genome Institute (JGI-PGF)"/>
            <person name="Walter F."/>
            <person name="Albersmeier A."/>
            <person name="Kalinowski J."/>
            <person name="Ruckert C."/>
        </authorList>
    </citation>
    <scope>NUCLEOTIDE SEQUENCE</scope>
    <source>
        <strain evidence="6">JCM 3086</strain>
    </source>
</reference>
<feature type="region of interest" description="Disordered" evidence="3">
    <location>
        <begin position="1"/>
        <end position="55"/>
    </location>
</feature>
<organism evidence="6 7">
    <name type="scientific">Streptomyces brasiliensis</name>
    <dbReference type="NCBI Taxonomy" id="1954"/>
    <lineage>
        <taxon>Bacteria</taxon>
        <taxon>Bacillati</taxon>
        <taxon>Actinomycetota</taxon>
        <taxon>Actinomycetes</taxon>
        <taxon>Kitasatosporales</taxon>
        <taxon>Streptomycetaceae</taxon>
        <taxon>Streptomyces</taxon>
    </lineage>
</organism>
<gene>
    <name evidence="6" type="primary">greA</name>
    <name evidence="6" type="ORF">GCM10010121_011880</name>
</gene>
<dbReference type="NCBIfam" id="NF004548">
    <property type="entry name" value="PRK05892.1"/>
    <property type="match status" value="1"/>
</dbReference>
<dbReference type="GO" id="GO:0003746">
    <property type="term" value="F:translation elongation factor activity"/>
    <property type="evidence" value="ECO:0007669"/>
    <property type="project" value="UniProtKB-KW"/>
</dbReference>
<keyword evidence="6" id="KW-0648">Protein biosynthesis</keyword>
<dbReference type="InterPro" id="IPR036953">
    <property type="entry name" value="GreA/GreB_C_sf"/>
</dbReference>
<dbReference type="SUPFAM" id="SSF54534">
    <property type="entry name" value="FKBP-like"/>
    <property type="match status" value="1"/>
</dbReference>
<keyword evidence="6" id="KW-0251">Elongation factor</keyword>
<accession>A0A917NIK3</accession>
<proteinExistence type="predicted"/>
<dbReference type="InterPro" id="IPR022691">
    <property type="entry name" value="Tscrpt_elong_fac_GreA/B_N"/>
</dbReference>
<dbReference type="Pfam" id="PF03449">
    <property type="entry name" value="GreA_GreB_N"/>
    <property type="match status" value="1"/>
</dbReference>
<dbReference type="Proteomes" id="UP000657574">
    <property type="component" value="Unassembled WGS sequence"/>
</dbReference>
<dbReference type="GO" id="GO:0006354">
    <property type="term" value="P:DNA-templated transcription elongation"/>
    <property type="evidence" value="ECO:0007669"/>
    <property type="project" value="TreeGrafter"/>
</dbReference>
<dbReference type="Pfam" id="PF01272">
    <property type="entry name" value="GreA_GreB"/>
    <property type="match status" value="1"/>
</dbReference>
<feature type="domain" description="Transcription elongation factor GreA/GreB N-terminal" evidence="5">
    <location>
        <begin position="7"/>
        <end position="75"/>
    </location>
</feature>
<protein>
    <submittedName>
        <fullName evidence="6">Transcription elongation factor GreA</fullName>
    </submittedName>
</protein>
<dbReference type="Gene3D" id="3.10.50.30">
    <property type="entry name" value="Transcription elongation factor, GreA/GreB, C-terminal domain"/>
    <property type="match status" value="1"/>
</dbReference>
<dbReference type="PIRSF" id="PIRSF006092">
    <property type="entry name" value="GreA_GreB"/>
    <property type="match status" value="1"/>
</dbReference>
<evidence type="ECO:0000259" key="4">
    <source>
        <dbReference type="Pfam" id="PF01272"/>
    </source>
</evidence>
<keyword evidence="7" id="KW-1185">Reference proteome</keyword>
<evidence type="ECO:0000256" key="2">
    <source>
        <dbReference type="ARBA" id="ARBA00023163"/>
    </source>
</evidence>
<evidence type="ECO:0000256" key="1">
    <source>
        <dbReference type="ARBA" id="ARBA00023015"/>
    </source>
</evidence>
<dbReference type="PANTHER" id="PTHR30437">
    <property type="entry name" value="TRANSCRIPTION ELONGATION FACTOR GREA"/>
    <property type="match status" value="1"/>
</dbReference>
<comment type="caution">
    <text evidence="6">The sequence shown here is derived from an EMBL/GenBank/DDBJ whole genome shotgun (WGS) entry which is preliminary data.</text>
</comment>
<evidence type="ECO:0000313" key="7">
    <source>
        <dbReference type="Proteomes" id="UP000657574"/>
    </source>
</evidence>
<name>A0A917NIK3_9ACTN</name>
<dbReference type="GO" id="GO:0003677">
    <property type="term" value="F:DNA binding"/>
    <property type="evidence" value="ECO:0007669"/>
    <property type="project" value="InterPro"/>
</dbReference>
<dbReference type="InterPro" id="IPR023459">
    <property type="entry name" value="Tscrpt_elong_fac_GreA/B_fam"/>
</dbReference>
<dbReference type="GO" id="GO:0032784">
    <property type="term" value="P:regulation of DNA-templated transcription elongation"/>
    <property type="evidence" value="ECO:0007669"/>
    <property type="project" value="InterPro"/>
</dbReference>
<dbReference type="AlphaFoldDB" id="A0A917NIK3"/>